<dbReference type="Proteomes" id="UP000261828">
    <property type="component" value="Unassembled WGS sequence"/>
</dbReference>
<dbReference type="RefSeq" id="WP_116183257.1">
    <property type="nucleotide sequence ID" value="NZ_QTJX01000001.1"/>
</dbReference>
<name>A0A371JUA2_9FLAO</name>
<dbReference type="InterPro" id="IPR011042">
    <property type="entry name" value="6-blade_b-propeller_TolB-like"/>
</dbReference>
<evidence type="ECO:0000313" key="2">
    <source>
        <dbReference type="EMBL" id="RDY61375.1"/>
    </source>
</evidence>
<sequence length="289" mass="32298">MTRSITYSLAILTSLLFIQNSFAQKPNPMKFETMEELKANDLMEGSLSTIDGYVPNMSVTEDGNTAYFSKTSHQKPLYGVFSKKEAVHEIYRAEKINGEWKNITKLEVCPKYASAKHPTISEDGKRLFFASNMRGSYGKYDIYVADIKSDGSLGVSKNLGPKVNTKEDELYPNLYNGTLLFFASEGRDGYGGLDLYATQVAHNTLTTSVNLGSHINSKRDDYAIQLTPEKGLGYVVSNRGQNHTIAQFTVAYGKMNQEREMIADNNENFQTVMNDASSYEFASTSFDDE</sequence>
<keyword evidence="1" id="KW-0732">Signal</keyword>
<accession>A0A371JUA2</accession>
<dbReference type="AlphaFoldDB" id="A0A371JUA2"/>
<evidence type="ECO:0000256" key="1">
    <source>
        <dbReference type="SAM" id="SignalP"/>
    </source>
</evidence>
<dbReference type="Pfam" id="PF07676">
    <property type="entry name" value="PD40"/>
    <property type="match status" value="1"/>
</dbReference>
<dbReference type="Gene3D" id="2.120.10.30">
    <property type="entry name" value="TolB, C-terminal domain"/>
    <property type="match status" value="1"/>
</dbReference>
<evidence type="ECO:0000313" key="3">
    <source>
        <dbReference type="Proteomes" id="UP000261828"/>
    </source>
</evidence>
<feature type="signal peptide" evidence="1">
    <location>
        <begin position="1"/>
        <end position="23"/>
    </location>
</feature>
<evidence type="ECO:0008006" key="4">
    <source>
        <dbReference type="Google" id="ProtNLM"/>
    </source>
</evidence>
<organism evidence="2 3">
    <name type="scientific">Flagellimonas nanhaiensis</name>
    <dbReference type="NCBI Taxonomy" id="2292706"/>
    <lineage>
        <taxon>Bacteria</taxon>
        <taxon>Pseudomonadati</taxon>
        <taxon>Bacteroidota</taxon>
        <taxon>Flavobacteriia</taxon>
        <taxon>Flavobacteriales</taxon>
        <taxon>Flavobacteriaceae</taxon>
        <taxon>Flagellimonas</taxon>
    </lineage>
</organism>
<comment type="caution">
    <text evidence="2">The sequence shown here is derived from an EMBL/GenBank/DDBJ whole genome shotgun (WGS) entry which is preliminary data.</text>
</comment>
<proteinExistence type="predicted"/>
<feature type="chain" id="PRO_5016670933" description="Cell envelope biogenesis protein OmpA" evidence="1">
    <location>
        <begin position="24"/>
        <end position="289"/>
    </location>
</feature>
<reference evidence="2 3" key="1">
    <citation type="submission" date="2018-08" db="EMBL/GenBank/DDBJ databases">
        <title>Muricauda nanhaiensis sp. nov., isolated from seawater of the South China Sea.</title>
        <authorList>
            <person name="Dang Y."/>
        </authorList>
    </citation>
    <scope>NUCLEOTIDE SEQUENCE [LARGE SCALE GENOMIC DNA]</scope>
    <source>
        <strain evidence="2 3">SM1704</strain>
    </source>
</reference>
<gene>
    <name evidence="2" type="ORF">DX873_04225</name>
</gene>
<dbReference type="SUPFAM" id="SSF82171">
    <property type="entry name" value="DPP6 N-terminal domain-like"/>
    <property type="match status" value="1"/>
</dbReference>
<protein>
    <recommendedName>
        <fullName evidence="4">Cell envelope biogenesis protein OmpA</fullName>
    </recommendedName>
</protein>
<dbReference type="InterPro" id="IPR011659">
    <property type="entry name" value="WD40"/>
</dbReference>
<keyword evidence="3" id="KW-1185">Reference proteome</keyword>
<dbReference type="OrthoDB" id="1413558at2"/>
<dbReference type="EMBL" id="QTJX01000001">
    <property type="protein sequence ID" value="RDY61375.1"/>
    <property type="molecule type" value="Genomic_DNA"/>
</dbReference>